<accession>A0A3G5AHL2</accession>
<evidence type="ECO:0000256" key="1">
    <source>
        <dbReference type="SAM" id="MobiDB-lite"/>
    </source>
</evidence>
<dbReference type="EMBL" id="MK072512">
    <property type="protein sequence ID" value="AYV86692.1"/>
    <property type="molecule type" value="Genomic_DNA"/>
</dbReference>
<organism evidence="2">
    <name type="scientific">Sylvanvirus sp</name>
    <dbReference type="NCBI Taxonomy" id="2487774"/>
    <lineage>
        <taxon>Viruses</taxon>
    </lineage>
</organism>
<sequence>MNEIEQWKSMRRPATPPTAMTRDQLQDTIEKTKSGVKQMFARTLMGDQKAKDMWKNGVYPQVQELLNMGKTNQHMGQLKSIVLNMMDDPERLIDDIFTLLLQGLSSKEVTITIKNLWSMVKQFNSEELQRIQQE</sequence>
<proteinExistence type="predicted"/>
<feature type="region of interest" description="Disordered" evidence="1">
    <location>
        <begin position="1"/>
        <end position="23"/>
    </location>
</feature>
<name>A0A3G5AHL2_9VIRU</name>
<reference evidence="2" key="1">
    <citation type="submission" date="2018-10" db="EMBL/GenBank/DDBJ databases">
        <title>Hidden diversity of soil giant viruses.</title>
        <authorList>
            <person name="Schulz F."/>
            <person name="Alteio L."/>
            <person name="Goudeau D."/>
            <person name="Ryan E.M."/>
            <person name="Malmstrom R.R."/>
            <person name="Blanchard J."/>
            <person name="Woyke T."/>
        </authorList>
    </citation>
    <scope>NUCLEOTIDE SEQUENCE</scope>
    <source>
        <strain evidence="2">SYV1</strain>
    </source>
</reference>
<protein>
    <submittedName>
        <fullName evidence="2">Uncharacterized protein</fullName>
    </submittedName>
</protein>
<evidence type="ECO:0000313" key="2">
    <source>
        <dbReference type="EMBL" id="AYV86692.1"/>
    </source>
</evidence>
<gene>
    <name evidence="2" type="ORF">Sylvanvirus6_33</name>
</gene>